<dbReference type="CDD" id="cd13539">
    <property type="entry name" value="PBP2_AvModA"/>
    <property type="match status" value="1"/>
</dbReference>
<evidence type="ECO:0000256" key="4">
    <source>
        <dbReference type="ARBA" id="ARBA00022729"/>
    </source>
</evidence>
<comment type="similarity">
    <text evidence="1">Belongs to the bacterial solute-binding protein ModA family.</text>
</comment>
<dbReference type="GO" id="GO:0015689">
    <property type="term" value="P:molybdate ion transport"/>
    <property type="evidence" value="ECO:0007669"/>
    <property type="project" value="InterPro"/>
</dbReference>
<keyword evidence="6" id="KW-1185">Reference proteome</keyword>
<dbReference type="OrthoDB" id="9785015at2"/>
<dbReference type="GO" id="GO:0030973">
    <property type="term" value="F:molybdate ion binding"/>
    <property type="evidence" value="ECO:0007669"/>
    <property type="project" value="InterPro"/>
</dbReference>
<dbReference type="SUPFAM" id="SSF53850">
    <property type="entry name" value="Periplasmic binding protein-like II"/>
    <property type="match status" value="1"/>
</dbReference>
<dbReference type="PROSITE" id="PS51257">
    <property type="entry name" value="PROKAR_LIPOPROTEIN"/>
    <property type="match status" value="1"/>
</dbReference>
<keyword evidence="2" id="KW-0500">Molybdenum</keyword>
<organism evidence="5 6">
    <name type="scientific">Anoxybacillus flavithermus</name>
    <dbReference type="NCBI Taxonomy" id="33934"/>
    <lineage>
        <taxon>Bacteria</taxon>
        <taxon>Bacillati</taxon>
        <taxon>Bacillota</taxon>
        <taxon>Bacilli</taxon>
        <taxon>Bacillales</taxon>
        <taxon>Anoxybacillaceae</taxon>
        <taxon>Anoxybacillus</taxon>
    </lineage>
</organism>
<dbReference type="GO" id="GO:0046872">
    <property type="term" value="F:metal ion binding"/>
    <property type="evidence" value="ECO:0007669"/>
    <property type="project" value="UniProtKB-KW"/>
</dbReference>
<dbReference type="AlphaFoldDB" id="A0A178TE77"/>
<dbReference type="InterPro" id="IPR001638">
    <property type="entry name" value="Solute-binding_3/MltF_N"/>
</dbReference>
<dbReference type="PANTHER" id="PTHR30632">
    <property type="entry name" value="MOLYBDATE-BINDING PERIPLASMIC PROTEIN"/>
    <property type="match status" value="1"/>
</dbReference>
<dbReference type="PANTHER" id="PTHR30632:SF14">
    <property type="entry name" value="TUNGSTATE_MOLYBDATE_CHROMATE-BINDING PROTEIN MODA"/>
    <property type="match status" value="1"/>
</dbReference>
<evidence type="ECO:0000256" key="3">
    <source>
        <dbReference type="ARBA" id="ARBA00022723"/>
    </source>
</evidence>
<dbReference type="PIRSF" id="PIRSF004846">
    <property type="entry name" value="ModA"/>
    <property type="match status" value="1"/>
</dbReference>
<protein>
    <submittedName>
        <fullName evidence="5">Molybdenum ABC transporter periplasmic molybdenum-binding protein ModA</fullName>
    </submittedName>
</protein>
<evidence type="ECO:0000313" key="5">
    <source>
        <dbReference type="EMBL" id="OAO79715.1"/>
    </source>
</evidence>
<dbReference type="Proteomes" id="UP000078336">
    <property type="component" value="Unassembled WGS sequence"/>
</dbReference>
<dbReference type="InterPro" id="IPR005950">
    <property type="entry name" value="ModA"/>
</dbReference>
<dbReference type="EMBL" id="LUCQ01000082">
    <property type="protein sequence ID" value="OAO79715.1"/>
    <property type="molecule type" value="Genomic_DNA"/>
</dbReference>
<keyword evidence="3" id="KW-0479">Metal-binding</keyword>
<evidence type="ECO:0000256" key="1">
    <source>
        <dbReference type="ARBA" id="ARBA00009175"/>
    </source>
</evidence>
<evidence type="ECO:0000313" key="6">
    <source>
        <dbReference type="Proteomes" id="UP000078336"/>
    </source>
</evidence>
<dbReference type="GO" id="GO:1901359">
    <property type="term" value="F:tungstate binding"/>
    <property type="evidence" value="ECO:0007669"/>
    <property type="project" value="UniProtKB-ARBA"/>
</dbReference>
<dbReference type="Pfam" id="PF13531">
    <property type="entry name" value="SBP_bac_11"/>
    <property type="match status" value="1"/>
</dbReference>
<dbReference type="FunFam" id="3.40.190.10:FF:000035">
    <property type="entry name" value="Molybdate ABC transporter substrate-binding protein"/>
    <property type="match status" value="1"/>
</dbReference>
<keyword evidence="4" id="KW-0732">Signal</keyword>
<dbReference type="InterPro" id="IPR050682">
    <property type="entry name" value="ModA/WtpA"/>
</dbReference>
<dbReference type="PATRIC" id="fig|33934.7.peg.1852"/>
<dbReference type="NCBIfam" id="TIGR01256">
    <property type="entry name" value="modA"/>
    <property type="match status" value="1"/>
</dbReference>
<gene>
    <name evidence="5" type="ORF">TAF16_1430</name>
</gene>
<dbReference type="InterPro" id="IPR044084">
    <property type="entry name" value="AvModA-like_subst-bd"/>
</dbReference>
<comment type="caution">
    <text evidence="5">The sequence shown here is derived from an EMBL/GenBank/DDBJ whole genome shotgun (WGS) entry which is preliminary data.</text>
</comment>
<dbReference type="SMART" id="SM00062">
    <property type="entry name" value="PBPb"/>
    <property type="match status" value="1"/>
</dbReference>
<name>A0A178TE77_9BACL</name>
<reference evidence="5 6" key="1">
    <citation type="submission" date="2016-03" db="EMBL/GenBank/DDBJ databases">
        <title>Spore heat resistance.</title>
        <authorList>
            <person name="Boekhorst J."/>
            <person name="Berendsen E.M."/>
            <person name="Wells-Bennik M.H."/>
            <person name="Kuipers O.P."/>
        </authorList>
    </citation>
    <scope>NUCLEOTIDE SEQUENCE [LARGE SCALE GENOMIC DNA]</scope>
    <source>
        <strain evidence="5 6">AF16</strain>
    </source>
</reference>
<evidence type="ECO:0000256" key="2">
    <source>
        <dbReference type="ARBA" id="ARBA00022505"/>
    </source>
</evidence>
<sequence>MRTLLLTVICVLITACSRVEQEPSQELKIAAASDLTLAFHEIGQQFEKQTGTKVTFIFGSTGQLAEQIKNGAPFDVFAAANVQYVDELNDKGLIVPDTRQIYALGRIGIATKADNPLVVQTLEDLLKPEVKKIAIANPNHAPYGLAAKQALEKAGIWEKVKNKLVYGKNISDTFAYIESGNAEAGIIALSLVKKGEVRFQLIDDAMHEPIQQAIAVIKKTKHEKQAQEFIQFLNRSAGQQIMKKYGFVIPEGK</sequence>
<accession>A0A178TE77</accession>
<dbReference type="Gene3D" id="3.40.190.10">
    <property type="entry name" value="Periplasmic binding protein-like II"/>
    <property type="match status" value="2"/>
</dbReference>
<proteinExistence type="inferred from homology"/>
<dbReference type="RefSeq" id="WP_004889656.1">
    <property type="nucleotide sequence ID" value="NZ_CP021838.1"/>
</dbReference>